<dbReference type="PANTHER" id="PTHR19211">
    <property type="entry name" value="ATP-BINDING TRANSPORT PROTEIN-RELATED"/>
    <property type="match status" value="1"/>
</dbReference>
<dbReference type="InterPro" id="IPR003439">
    <property type="entry name" value="ABC_transporter-like_ATP-bd"/>
</dbReference>
<protein>
    <submittedName>
        <fullName evidence="3">Putative ABC transporter, ATP-binding protein</fullName>
    </submittedName>
</protein>
<keyword evidence="3" id="KW-0067">ATP-binding</keyword>
<dbReference type="OrthoDB" id="5837198at2759"/>
<organism evidence="3 4">
    <name type="scientific">Trichuris trichiura</name>
    <name type="common">Whipworm</name>
    <name type="synonym">Trichocephalus trichiurus</name>
    <dbReference type="NCBI Taxonomy" id="36087"/>
    <lineage>
        <taxon>Eukaryota</taxon>
        <taxon>Metazoa</taxon>
        <taxon>Ecdysozoa</taxon>
        <taxon>Nematoda</taxon>
        <taxon>Enoplea</taxon>
        <taxon>Dorylaimia</taxon>
        <taxon>Trichinellida</taxon>
        <taxon>Trichuridae</taxon>
        <taxon>Trichuris</taxon>
    </lineage>
</organism>
<dbReference type="AlphaFoldDB" id="A0A077ZQD9"/>
<accession>A0A077ZQD9</accession>
<reference evidence="3" key="2">
    <citation type="submission" date="2014-03" db="EMBL/GenBank/DDBJ databases">
        <title>The whipworm genome and dual-species transcriptomics of an intimate host-pathogen interaction.</title>
        <authorList>
            <person name="Foth B.J."/>
            <person name="Tsai I.J."/>
            <person name="Reid A.J."/>
            <person name="Bancroft A.J."/>
            <person name="Nichol S."/>
            <person name="Tracey A."/>
            <person name="Holroyd N."/>
            <person name="Cotton J.A."/>
            <person name="Stanley E.J."/>
            <person name="Zarowiecki M."/>
            <person name="Liu J.Z."/>
            <person name="Huckvale T."/>
            <person name="Cooper P.J."/>
            <person name="Grencis R.K."/>
            <person name="Berriman M."/>
        </authorList>
    </citation>
    <scope>NUCLEOTIDE SEQUENCE [LARGE SCALE GENOMIC DNA]</scope>
</reference>
<dbReference type="Pfam" id="PF00005">
    <property type="entry name" value="ABC_tran"/>
    <property type="match status" value="1"/>
</dbReference>
<dbReference type="GO" id="GO:0005524">
    <property type="term" value="F:ATP binding"/>
    <property type="evidence" value="ECO:0007669"/>
    <property type="project" value="UniProtKB-KW"/>
</dbReference>
<feature type="domain" description="ABC transporter" evidence="2">
    <location>
        <begin position="4"/>
        <end position="35"/>
    </location>
</feature>
<dbReference type="GO" id="GO:0016887">
    <property type="term" value="F:ATP hydrolysis activity"/>
    <property type="evidence" value="ECO:0007669"/>
    <property type="project" value="InterPro"/>
</dbReference>
<gene>
    <name evidence="3" type="ORF">TTRE_0000938801</name>
</gene>
<dbReference type="InterPro" id="IPR027417">
    <property type="entry name" value="P-loop_NTPase"/>
</dbReference>
<dbReference type="PANTHER" id="PTHR19211:SF117">
    <property type="entry name" value="ATP-BINDING CASSETTE SUB-FAMILY F MEMBER 3"/>
    <property type="match status" value="1"/>
</dbReference>
<keyword evidence="4" id="KW-1185">Reference proteome</keyword>
<evidence type="ECO:0000313" key="4">
    <source>
        <dbReference type="Proteomes" id="UP000030665"/>
    </source>
</evidence>
<dbReference type="STRING" id="36087.A0A077ZQD9"/>
<reference evidence="3" key="1">
    <citation type="submission" date="2014-01" db="EMBL/GenBank/DDBJ databases">
        <authorList>
            <person name="Aslett M."/>
        </authorList>
    </citation>
    <scope>NUCLEOTIDE SEQUENCE</scope>
</reference>
<name>A0A077ZQD9_TRITR</name>
<sequence>MLVNADLRMYKGKRYGLVGRNGVGKTTLLRMISSGNIQLPSHLSILHVEQEVEGDDTLIIDSVLQADTRRQKLLEEEGRIREEMGSTSDK</sequence>
<evidence type="ECO:0000256" key="1">
    <source>
        <dbReference type="ARBA" id="ARBA00022737"/>
    </source>
</evidence>
<dbReference type="SUPFAM" id="SSF52540">
    <property type="entry name" value="P-loop containing nucleoside triphosphate hydrolases"/>
    <property type="match status" value="2"/>
</dbReference>
<evidence type="ECO:0000259" key="2">
    <source>
        <dbReference type="Pfam" id="PF00005"/>
    </source>
</evidence>
<dbReference type="Proteomes" id="UP000030665">
    <property type="component" value="Unassembled WGS sequence"/>
</dbReference>
<keyword evidence="1" id="KW-0677">Repeat</keyword>
<keyword evidence="3" id="KW-0547">Nucleotide-binding</keyword>
<evidence type="ECO:0000313" key="3">
    <source>
        <dbReference type="EMBL" id="CDW60980.1"/>
    </source>
</evidence>
<dbReference type="InterPro" id="IPR050611">
    <property type="entry name" value="ABCF"/>
</dbReference>
<proteinExistence type="predicted"/>
<dbReference type="Gene3D" id="3.40.50.300">
    <property type="entry name" value="P-loop containing nucleotide triphosphate hydrolases"/>
    <property type="match status" value="1"/>
</dbReference>
<dbReference type="EMBL" id="HG807642">
    <property type="protein sequence ID" value="CDW60980.1"/>
    <property type="molecule type" value="Genomic_DNA"/>
</dbReference>